<dbReference type="STRING" id="1714354.BLL40_02700"/>
<protein>
    <submittedName>
        <fullName evidence="1">Uncharacterized protein</fullName>
    </submittedName>
</protein>
<organism evidence="1 2">
    <name type="scientific">Domibacillus mangrovi</name>
    <dbReference type="NCBI Taxonomy" id="1714354"/>
    <lineage>
        <taxon>Bacteria</taxon>
        <taxon>Bacillati</taxon>
        <taxon>Bacillota</taxon>
        <taxon>Bacilli</taxon>
        <taxon>Bacillales</taxon>
        <taxon>Bacillaceae</taxon>
        <taxon>Domibacillus</taxon>
    </lineage>
</organism>
<keyword evidence="2" id="KW-1185">Reference proteome</keyword>
<accession>A0A1Q5P814</accession>
<dbReference type="OrthoDB" id="2269630at2"/>
<dbReference type="Proteomes" id="UP000186524">
    <property type="component" value="Unassembled WGS sequence"/>
</dbReference>
<evidence type="ECO:0000313" key="1">
    <source>
        <dbReference type="EMBL" id="OKL38344.1"/>
    </source>
</evidence>
<evidence type="ECO:0000313" key="2">
    <source>
        <dbReference type="Proteomes" id="UP000186524"/>
    </source>
</evidence>
<name>A0A1Q5P814_9BACI</name>
<dbReference type="EMBL" id="MRWQ01000001">
    <property type="protein sequence ID" value="OKL38344.1"/>
    <property type="molecule type" value="Genomic_DNA"/>
</dbReference>
<dbReference type="RefSeq" id="WP_073710344.1">
    <property type="nucleotide sequence ID" value="NZ_MRWQ01000001.1"/>
</dbReference>
<dbReference type="AlphaFoldDB" id="A0A1Q5P814"/>
<gene>
    <name evidence="1" type="ORF">BLL40_02700</name>
</gene>
<sequence length="287" mass="32818">MDSIKIEIPVTVENDYYGFNFMSYLFTSTEGFADKNIELNFKSTRWFEANLASVLGAWIESKVYDGCTIIMSDINVSIEKVFKKNGFYETYNLGAINDTFDSTIKYHVFSVSEVDEFSNYVTDNVIPKIRLDLSNSVEKSFKLSLNEVFLNVNLHARSDKVYTCGQYYHKNNKVAFTISDLGNTIGLNVRNKYPHIEFLDHEAIDWATHYGHTTKDITEAGGIGLHIIDEFLTSNNGIFQIISGNGFWENNEGNINTRLLEYYFPGTVVNIISKLEQTFSLNSEIFF</sequence>
<comment type="caution">
    <text evidence="1">The sequence shown here is derived from an EMBL/GenBank/DDBJ whole genome shotgun (WGS) entry which is preliminary data.</text>
</comment>
<proteinExistence type="predicted"/>
<reference evidence="1 2" key="1">
    <citation type="submission" date="2016-12" db="EMBL/GenBank/DDBJ databases">
        <title>Domibacillus sp. SAOS 44 whole genome sequencing.</title>
        <authorList>
            <person name="Verma A."/>
            <person name="Krishnamurthi S."/>
        </authorList>
    </citation>
    <scope>NUCLEOTIDE SEQUENCE [LARGE SCALE GENOMIC DNA]</scope>
    <source>
        <strain evidence="1 2">SAOS 44</strain>
    </source>
</reference>